<evidence type="ECO:0000313" key="2">
    <source>
        <dbReference type="Proteomes" id="UP000248405"/>
    </source>
</evidence>
<name>A0A319BC78_ASPVC</name>
<protein>
    <submittedName>
        <fullName evidence="1">Uncharacterized protein</fullName>
    </submittedName>
</protein>
<gene>
    <name evidence="1" type="ORF">BO88DRAFT_424236</name>
</gene>
<dbReference type="AlphaFoldDB" id="A0A319BC78"/>
<dbReference type="EMBL" id="KZ821620">
    <property type="protein sequence ID" value="PYH70676.1"/>
    <property type="molecule type" value="Genomic_DNA"/>
</dbReference>
<organism evidence="1 2">
    <name type="scientific">Aspergillus vadensis (strain CBS 113365 / IMI 142717 / IBT 24658)</name>
    <dbReference type="NCBI Taxonomy" id="1448311"/>
    <lineage>
        <taxon>Eukaryota</taxon>
        <taxon>Fungi</taxon>
        <taxon>Dikarya</taxon>
        <taxon>Ascomycota</taxon>
        <taxon>Pezizomycotina</taxon>
        <taxon>Eurotiomycetes</taxon>
        <taxon>Eurotiomycetidae</taxon>
        <taxon>Eurotiales</taxon>
        <taxon>Aspergillaceae</taxon>
        <taxon>Aspergillus</taxon>
        <taxon>Aspergillus subgen. Circumdati</taxon>
    </lineage>
</organism>
<reference evidence="1" key="1">
    <citation type="submission" date="2016-12" db="EMBL/GenBank/DDBJ databases">
        <title>The genomes of Aspergillus section Nigri reveals drivers in fungal speciation.</title>
        <authorList>
            <consortium name="DOE Joint Genome Institute"/>
            <person name="Vesth T.C."/>
            <person name="Nybo J."/>
            <person name="Theobald S."/>
            <person name="Brandl J."/>
            <person name="Frisvad J.C."/>
            <person name="Nielsen K.F."/>
            <person name="Lyhne E.K."/>
            <person name="Kogle M.E."/>
            <person name="Kuo A."/>
            <person name="Riley R."/>
            <person name="Clum A."/>
            <person name="Nolan M."/>
            <person name="Lipzen A."/>
            <person name="Salamov A."/>
            <person name="Henrissat B."/>
            <person name="Wiebenga A."/>
            <person name="De Vries R.P."/>
            <person name="Grigoriev I.V."/>
            <person name="Mortensen U.H."/>
            <person name="Andersen M.R."/>
            <person name="Baker S.E."/>
        </authorList>
    </citation>
    <scope>NUCLEOTIDE SEQUENCE [LARGE SCALE GENOMIC DNA]</scope>
    <source>
        <strain evidence="1">CBS 113365</strain>
    </source>
</reference>
<dbReference type="Proteomes" id="UP000248405">
    <property type="component" value="Unassembled WGS sequence"/>
</dbReference>
<sequence length="147" mass="15581">MAAGGPRRAIPIQVRARFRGGWVGWDILKVNSRCSPSSLSGLDAAGHGLLPLGLLHGFCHSRSMESELKLTLQAEIGMLLGLFISNSYVPSLGPVDARDNPANGCEANSRAQGISLRHGNATLNAQSQILDASIARFPWKVAGIAPR</sequence>
<dbReference type="GeneID" id="37213313"/>
<dbReference type="RefSeq" id="XP_025564470.1">
    <property type="nucleotide sequence ID" value="XM_025708721.1"/>
</dbReference>
<dbReference type="OrthoDB" id="10524620at2759"/>
<accession>A0A319BC78</accession>
<proteinExistence type="predicted"/>
<keyword evidence="2" id="KW-1185">Reference proteome</keyword>
<evidence type="ECO:0000313" key="1">
    <source>
        <dbReference type="EMBL" id="PYH70676.1"/>
    </source>
</evidence>